<reference evidence="1 2" key="1">
    <citation type="journal article" date="2010" name="Proc. Natl. Acad. Sci. U.S.A.">
        <title>Enigmatic, ultrasmall, uncultivated Archaea.</title>
        <authorList>
            <person name="Baker B.J."/>
            <person name="Comolli L.R."/>
            <person name="Dick G.J."/>
            <person name="Hauser L.J."/>
            <person name="Hyatt D."/>
            <person name="Dill B.D."/>
            <person name="Land M.L."/>
            <person name="Verberkmoes N.C."/>
            <person name="Hettich R.L."/>
            <person name="Banfield J.F."/>
        </authorList>
    </citation>
    <scope>NUCLEOTIDE SEQUENCE [LARGE SCALE GENOMIC DNA]</scope>
</reference>
<dbReference type="AlphaFoldDB" id="D2EGG8"/>
<dbReference type="EMBL" id="GG730074">
    <property type="protein sequence ID" value="EEZ92566.1"/>
    <property type="molecule type" value="Genomic_DNA"/>
</dbReference>
<evidence type="ECO:0000313" key="2">
    <source>
        <dbReference type="Proteomes" id="UP000009375"/>
    </source>
</evidence>
<protein>
    <submittedName>
        <fullName evidence="1">Uncharacterized protein</fullName>
    </submittedName>
</protein>
<proteinExistence type="predicted"/>
<dbReference type="Proteomes" id="UP000009375">
    <property type="component" value="Unassembled WGS sequence"/>
</dbReference>
<accession>D2EGG8</accession>
<sequence>MNNYIKNLKKYTKRGDFFEGDWYNFKEPFNKTLSYKNSEDGMLYWLKEVAKYHTNENTGSPYWVMKAGVKGITPEKIDDTTNLDELVSLLGNSDLEFLKRDNGYKDYYMPKNLKLDDMFRSSSSGTTGPAKTVYHTPQSLLVSAINEYTGLKAQYPIKNLKNKKLLAAGPLGAYQEEHKKLAELLGMEYIGNGFETKGLKLLSIGQMKQVMEPIMKMEIDKLNNGDIGLATAAMEMLALVPKDIFYNADLIKVSGTQITADRLEKVKNEIGRPLIPMYGHYAGKSSIGVIGNYGVITYFPPFPLTYIQVSSEENTPTKMIVAEPELLIISDEDYASKDRTIKAFKPIEGISDLSRA</sequence>
<organism evidence="1 2">
    <name type="scientific">Candidatus Parvarchaeum acidiphilum ARMAN-4</name>
    <dbReference type="NCBI Taxonomy" id="662760"/>
    <lineage>
        <taxon>Archaea</taxon>
        <taxon>Candidatus Parvarchaeota</taxon>
        <taxon>Candidatus Parvarchaeum</taxon>
    </lineage>
</organism>
<evidence type="ECO:0000313" key="1">
    <source>
        <dbReference type="EMBL" id="EEZ92566.1"/>
    </source>
</evidence>
<gene>
    <name evidence="1" type="ORF">BJBARM4_0867</name>
</gene>
<name>D2EGG8_PARA4</name>